<dbReference type="PANTHER" id="PTHR36505:SF1">
    <property type="entry name" value="BLR1072 PROTEIN"/>
    <property type="match status" value="1"/>
</dbReference>
<dbReference type="Gene3D" id="2.30.30.240">
    <property type="entry name" value="PRC-barrel domain"/>
    <property type="match status" value="2"/>
</dbReference>
<name>A0A518BQZ2_9BACT</name>
<evidence type="ECO:0000313" key="3">
    <source>
        <dbReference type="EMBL" id="QDU69385.1"/>
    </source>
</evidence>
<keyword evidence="1" id="KW-0732">Signal</keyword>
<gene>
    <name evidence="3" type="ORF">Pla133_45040</name>
</gene>
<dbReference type="SUPFAM" id="SSF50346">
    <property type="entry name" value="PRC-barrel domain"/>
    <property type="match status" value="2"/>
</dbReference>
<dbReference type="Proteomes" id="UP000316921">
    <property type="component" value="Chromosome"/>
</dbReference>
<dbReference type="KEGG" id="pbap:Pla133_45040"/>
<reference evidence="3 4" key="1">
    <citation type="submission" date="2019-02" db="EMBL/GenBank/DDBJ databases">
        <title>Deep-cultivation of Planctomycetes and their phenomic and genomic characterization uncovers novel biology.</title>
        <authorList>
            <person name="Wiegand S."/>
            <person name="Jogler M."/>
            <person name="Boedeker C."/>
            <person name="Pinto D."/>
            <person name="Vollmers J."/>
            <person name="Rivas-Marin E."/>
            <person name="Kohn T."/>
            <person name="Peeters S.H."/>
            <person name="Heuer A."/>
            <person name="Rast P."/>
            <person name="Oberbeckmann S."/>
            <person name="Bunk B."/>
            <person name="Jeske O."/>
            <person name="Meyerdierks A."/>
            <person name="Storesund J.E."/>
            <person name="Kallscheuer N."/>
            <person name="Luecker S."/>
            <person name="Lage O.M."/>
            <person name="Pohl T."/>
            <person name="Merkel B.J."/>
            <person name="Hornburger P."/>
            <person name="Mueller R.-W."/>
            <person name="Bruemmer F."/>
            <person name="Labrenz M."/>
            <person name="Spormann A.M."/>
            <person name="Op den Camp H."/>
            <person name="Overmann J."/>
            <person name="Amann R."/>
            <person name="Jetten M.S.M."/>
            <person name="Mascher T."/>
            <person name="Medema M.H."/>
            <person name="Devos D.P."/>
            <person name="Kaster A.-K."/>
            <person name="Ovreas L."/>
            <person name="Rohde M."/>
            <person name="Galperin M.Y."/>
            <person name="Jogler C."/>
        </authorList>
    </citation>
    <scope>NUCLEOTIDE SEQUENCE [LARGE SCALE GENOMIC DNA]</scope>
    <source>
        <strain evidence="3 4">Pla133</strain>
    </source>
</reference>
<accession>A0A518BQZ2</accession>
<dbReference type="RefSeq" id="WP_145069232.1">
    <property type="nucleotide sequence ID" value="NZ_CP036287.1"/>
</dbReference>
<dbReference type="Pfam" id="PF05239">
    <property type="entry name" value="PRC"/>
    <property type="match status" value="2"/>
</dbReference>
<keyword evidence="4" id="KW-1185">Reference proteome</keyword>
<feature type="domain" description="PRC-barrel" evidence="2">
    <location>
        <begin position="90"/>
        <end position="126"/>
    </location>
</feature>
<dbReference type="PANTHER" id="PTHR36505">
    <property type="entry name" value="BLR1072 PROTEIN"/>
    <property type="match status" value="1"/>
</dbReference>
<proteinExistence type="predicted"/>
<dbReference type="EMBL" id="CP036287">
    <property type="protein sequence ID" value="QDU69385.1"/>
    <property type="molecule type" value="Genomic_DNA"/>
</dbReference>
<dbReference type="InterPro" id="IPR027275">
    <property type="entry name" value="PRC-brl_dom"/>
</dbReference>
<evidence type="ECO:0000313" key="4">
    <source>
        <dbReference type="Proteomes" id="UP000316921"/>
    </source>
</evidence>
<feature type="chain" id="PRO_5021818406" evidence="1">
    <location>
        <begin position="27"/>
        <end position="305"/>
    </location>
</feature>
<dbReference type="InterPro" id="IPR011033">
    <property type="entry name" value="PRC_barrel-like_sf"/>
</dbReference>
<sequence precursor="true">MNTSLTSAAILAGALILTPNIPTAFAAPVQVREAGARSDQQTERTEQDKIAQRFVKLEQIKGATVKLHANPEAIRKAAKDGETADRPECTVNDLMLDPRTGQITRALIGAGGFLGIGEKTVAIDFGELTWDQEDACFSLSMTRKDLENAESFDLSEAKKRDRKAHAVEASSSKASQPQQLGDYFYQPYQGGFFVGGELDELELYDAIGQEFGGVSDTIIDLDERKVAYFVISRGGVAGVGADRYLMPMANLTLTQRMESDEDEANSVLWTKRTTADLELAPAYDEPDQGVITKAMIDSVKTRFKG</sequence>
<feature type="domain" description="PRC-barrel" evidence="2">
    <location>
        <begin position="197"/>
        <end position="249"/>
    </location>
</feature>
<evidence type="ECO:0000259" key="2">
    <source>
        <dbReference type="Pfam" id="PF05239"/>
    </source>
</evidence>
<evidence type="ECO:0000256" key="1">
    <source>
        <dbReference type="SAM" id="SignalP"/>
    </source>
</evidence>
<protein>
    <submittedName>
        <fullName evidence="3">PRC-barrel domain protein</fullName>
    </submittedName>
</protein>
<organism evidence="3 4">
    <name type="scientific">Engelhardtia mirabilis</name>
    <dbReference type="NCBI Taxonomy" id="2528011"/>
    <lineage>
        <taxon>Bacteria</taxon>
        <taxon>Pseudomonadati</taxon>
        <taxon>Planctomycetota</taxon>
        <taxon>Planctomycetia</taxon>
        <taxon>Planctomycetia incertae sedis</taxon>
        <taxon>Engelhardtia</taxon>
    </lineage>
</organism>
<dbReference type="AlphaFoldDB" id="A0A518BQZ2"/>
<feature type="signal peptide" evidence="1">
    <location>
        <begin position="1"/>
        <end position="26"/>
    </location>
</feature>